<organism evidence="2 3">
    <name type="scientific">Chaetomium fimeti</name>
    <dbReference type="NCBI Taxonomy" id="1854472"/>
    <lineage>
        <taxon>Eukaryota</taxon>
        <taxon>Fungi</taxon>
        <taxon>Dikarya</taxon>
        <taxon>Ascomycota</taxon>
        <taxon>Pezizomycotina</taxon>
        <taxon>Sordariomycetes</taxon>
        <taxon>Sordariomycetidae</taxon>
        <taxon>Sordariales</taxon>
        <taxon>Chaetomiaceae</taxon>
        <taxon>Chaetomium</taxon>
    </lineage>
</organism>
<comment type="caution">
    <text evidence="2">The sequence shown here is derived from an EMBL/GenBank/DDBJ whole genome shotgun (WGS) entry which is preliminary data.</text>
</comment>
<dbReference type="EMBL" id="JAUEPN010000009">
    <property type="protein sequence ID" value="KAK3291608.1"/>
    <property type="molecule type" value="Genomic_DNA"/>
</dbReference>
<protein>
    <submittedName>
        <fullName evidence="2">Uncharacterized protein</fullName>
    </submittedName>
</protein>
<reference evidence="2" key="2">
    <citation type="submission" date="2023-06" db="EMBL/GenBank/DDBJ databases">
        <authorList>
            <consortium name="Lawrence Berkeley National Laboratory"/>
            <person name="Haridas S."/>
            <person name="Hensen N."/>
            <person name="Bonometti L."/>
            <person name="Westerberg I."/>
            <person name="Brannstrom I.O."/>
            <person name="Guillou S."/>
            <person name="Cros-Aarteil S."/>
            <person name="Calhoun S."/>
            <person name="Kuo A."/>
            <person name="Mondo S."/>
            <person name="Pangilinan J."/>
            <person name="Riley R."/>
            <person name="Labutti K."/>
            <person name="Andreopoulos B."/>
            <person name="Lipzen A."/>
            <person name="Chen C."/>
            <person name="Yanf M."/>
            <person name="Daum C."/>
            <person name="Ng V."/>
            <person name="Clum A."/>
            <person name="Steindorff A."/>
            <person name="Ohm R."/>
            <person name="Martin F."/>
            <person name="Silar P."/>
            <person name="Natvig D."/>
            <person name="Lalanne C."/>
            <person name="Gautier V."/>
            <person name="Ament-Velasquez S.L."/>
            <person name="Kruys A."/>
            <person name="Hutchinson M.I."/>
            <person name="Powell A.J."/>
            <person name="Barry K."/>
            <person name="Miller A.N."/>
            <person name="Grigoriev I.V."/>
            <person name="Debuchy R."/>
            <person name="Gladieux P."/>
            <person name="Thoren M.H."/>
            <person name="Johannesson H."/>
        </authorList>
    </citation>
    <scope>NUCLEOTIDE SEQUENCE</scope>
    <source>
        <strain evidence="2">CBS 168.71</strain>
    </source>
</reference>
<dbReference type="GeneID" id="87841664"/>
<evidence type="ECO:0000256" key="1">
    <source>
        <dbReference type="SAM" id="MobiDB-lite"/>
    </source>
</evidence>
<name>A0AAE0H7W5_9PEZI</name>
<dbReference type="AlphaFoldDB" id="A0AAE0H7W5"/>
<feature type="region of interest" description="Disordered" evidence="1">
    <location>
        <begin position="221"/>
        <end position="247"/>
    </location>
</feature>
<dbReference type="RefSeq" id="XP_062655122.1">
    <property type="nucleotide sequence ID" value="XM_062804716.1"/>
</dbReference>
<dbReference type="Proteomes" id="UP001278766">
    <property type="component" value="Unassembled WGS sequence"/>
</dbReference>
<reference evidence="2" key="1">
    <citation type="journal article" date="2023" name="Mol. Phylogenet. Evol.">
        <title>Genome-scale phylogeny and comparative genomics of the fungal order Sordariales.</title>
        <authorList>
            <person name="Hensen N."/>
            <person name="Bonometti L."/>
            <person name="Westerberg I."/>
            <person name="Brannstrom I.O."/>
            <person name="Guillou S."/>
            <person name="Cros-Aarteil S."/>
            <person name="Calhoun S."/>
            <person name="Haridas S."/>
            <person name="Kuo A."/>
            <person name="Mondo S."/>
            <person name="Pangilinan J."/>
            <person name="Riley R."/>
            <person name="LaButti K."/>
            <person name="Andreopoulos B."/>
            <person name="Lipzen A."/>
            <person name="Chen C."/>
            <person name="Yan M."/>
            <person name="Daum C."/>
            <person name="Ng V."/>
            <person name="Clum A."/>
            <person name="Steindorff A."/>
            <person name="Ohm R.A."/>
            <person name="Martin F."/>
            <person name="Silar P."/>
            <person name="Natvig D.O."/>
            <person name="Lalanne C."/>
            <person name="Gautier V."/>
            <person name="Ament-Velasquez S.L."/>
            <person name="Kruys A."/>
            <person name="Hutchinson M.I."/>
            <person name="Powell A.J."/>
            <person name="Barry K."/>
            <person name="Miller A.N."/>
            <person name="Grigoriev I.V."/>
            <person name="Debuchy R."/>
            <person name="Gladieux P."/>
            <person name="Hiltunen Thoren M."/>
            <person name="Johannesson H."/>
        </authorList>
    </citation>
    <scope>NUCLEOTIDE SEQUENCE</scope>
    <source>
        <strain evidence="2">CBS 168.71</strain>
    </source>
</reference>
<sequence>MASVTTIFRPDPTCFAPSNLWLNQKPRWGCDTYYPPFGPRPTEILPSLACDFPVLGRPQFYGFEDLCYQSNDITTGATIYHSTAYSACPKGMTGAETRTGVANGITIAATVCCPTAYDFTLVSDRTLIPTVIDGTTYPLTFATETELCKAGSIKALSDQTVTMTVFAGETTGTTTETVWDYENGFIVATAAIINKRLYTDPVASTTSTCYGDLDARCALRSNPLVPGPTPAPSDRYDPPPTSPVTQFTPAPSCLSQPGNLWLVSDQCSVVTTRPENQPHPPWLQCTHILAGEPNPSQTACYPAGPAAAGPSGDSTFYTGCPVGYTQAGLATSKPFDARFGKPRANYAAEASTLGCCPSLEGISFAYPSRTPGAGWPEPTTTHDGVAYSVQRGPPPRCVATGVGVQDALAGPAGRPVTLGLYADDGGRYEGTTEVDWDAASHTLYAHAVEVRYTVFHGTYTCFRNCGAYFTHSYNNTQRAASSTGAAAVVARGDVQAGLSVVVVVVTVVHVVMGALV</sequence>
<evidence type="ECO:0000313" key="2">
    <source>
        <dbReference type="EMBL" id="KAK3291608.1"/>
    </source>
</evidence>
<accession>A0AAE0H7W5</accession>
<evidence type="ECO:0000313" key="3">
    <source>
        <dbReference type="Proteomes" id="UP001278766"/>
    </source>
</evidence>
<gene>
    <name evidence="2" type="ORF">B0H64DRAFT_409532</name>
</gene>
<keyword evidence="3" id="KW-1185">Reference proteome</keyword>
<proteinExistence type="predicted"/>